<keyword evidence="18" id="KW-1185">Reference proteome</keyword>
<dbReference type="GO" id="GO:0005524">
    <property type="term" value="F:ATP binding"/>
    <property type="evidence" value="ECO:0007669"/>
    <property type="project" value="UniProtKB-UniRule"/>
</dbReference>
<evidence type="ECO:0000256" key="9">
    <source>
        <dbReference type="ARBA" id="ARBA00022833"/>
    </source>
</evidence>
<dbReference type="SUPFAM" id="SSF52374">
    <property type="entry name" value="Nucleotidylyl transferase"/>
    <property type="match status" value="1"/>
</dbReference>
<comment type="cofactor">
    <cofactor evidence="15">
        <name>Zn(2+)</name>
        <dbReference type="ChEBI" id="CHEBI:29105"/>
    </cofactor>
    <text evidence="15">Binds 1 zinc ion per subunit.</text>
</comment>
<feature type="binding site" evidence="15">
    <location>
        <position position="146"/>
    </location>
    <ligand>
        <name>Zn(2+)</name>
        <dbReference type="ChEBI" id="CHEBI:29105"/>
    </ligand>
</feature>
<keyword evidence="4 15" id="KW-0963">Cytoplasm</keyword>
<comment type="similarity">
    <text evidence="15">Belongs to the class-I aminoacyl-tRNA synthetase family. MetG type 2A subfamily.</text>
</comment>
<reference evidence="17 18" key="1">
    <citation type="submission" date="2014-01" db="EMBL/GenBank/DDBJ databases">
        <title>Genome sequencing of Thermotog hypogea.</title>
        <authorList>
            <person name="Zhang X."/>
            <person name="Alvare G."/>
            <person name="Fristensky B."/>
            <person name="Chen L."/>
            <person name="Suen T."/>
            <person name="Chen Q."/>
            <person name="Ma K."/>
        </authorList>
    </citation>
    <scope>NUCLEOTIDE SEQUENCE [LARGE SCALE GENOMIC DNA]</scope>
    <source>
        <strain evidence="17 18">DSM 11164</strain>
    </source>
</reference>
<evidence type="ECO:0000256" key="8">
    <source>
        <dbReference type="ARBA" id="ARBA00022741"/>
    </source>
</evidence>
<dbReference type="Pfam" id="PF01588">
    <property type="entry name" value="tRNA_bind"/>
    <property type="match status" value="1"/>
</dbReference>
<keyword evidence="7 15" id="KW-0479">Metal-binding</keyword>
<dbReference type="InterPro" id="IPR002547">
    <property type="entry name" value="tRNA-bd_dom"/>
</dbReference>
<dbReference type="InterPro" id="IPR033911">
    <property type="entry name" value="MetRS_core"/>
</dbReference>
<dbReference type="NCBIfam" id="TIGR00398">
    <property type="entry name" value="metG"/>
    <property type="match status" value="1"/>
</dbReference>
<dbReference type="InterPro" id="IPR041872">
    <property type="entry name" value="Anticodon_Met"/>
</dbReference>
<evidence type="ECO:0000256" key="2">
    <source>
        <dbReference type="ARBA" id="ARBA00004496"/>
    </source>
</evidence>
<dbReference type="PaxDb" id="1123384-AJ81_02705"/>
<dbReference type="SUPFAM" id="SSF47323">
    <property type="entry name" value="Anticodon-binding domain of a subclass of class I aminoacyl-tRNA synthetases"/>
    <property type="match status" value="1"/>
</dbReference>
<dbReference type="PANTHER" id="PTHR43326:SF1">
    <property type="entry name" value="METHIONINE--TRNA LIGASE, MITOCHONDRIAL"/>
    <property type="match status" value="1"/>
</dbReference>
<dbReference type="GO" id="GO:0005737">
    <property type="term" value="C:cytoplasm"/>
    <property type="evidence" value="ECO:0007669"/>
    <property type="project" value="UniProtKB-SubCell"/>
</dbReference>
<dbReference type="Gene3D" id="2.40.50.140">
    <property type="entry name" value="Nucleic acid-binding proteins"/>
    <property type="match status" value="1"/>
</dbReference>
<dbReference type="GO" id="GO:0046872">
    <property type="term" value="F:metal ion binding"/>
    <property type="evidence" value="ECO:0007669"/>
    <property type="project" value="UniProtKB-KW"/>
</dbReference>
<dbReference type="GO" id="GO:0000049">
    <property type="term" value="F:tRNA binding"/>
    <property type="evidence" value="ECO:0007669"/>
    <property type="project" value="UniProtKB-UniRule"/>
</dbReference>
<feature type="domain" description="TRNA-binding" evidence="16">
    <location>
        <begin position="527"/>
        <end position="628"/>
    </location>
</feature>
<keyword evidence="13 15" id="KW-0030">Aminoacyl-tRNA synthetase</keyword>
<dbReference type="InterPro" id="IPR012340">
    <property type="entry name" value="NA-bd_OB-fold"/>
</dbReference>
<dbReference type="PRINTS" id="PR01041">
    <property type="entry name" value="TRNASYNTHMET"/>
</dbReference>
<evidence type="ECO:0000256" key="12">
    <source>
        <dbReference type="ARBA" id="ARBA00022917"/>
    </source>
</evidence>
<dbReference type="Gene3D" id="3.40.50.620">
    <property type="entry name" value="HUPs"/>
    <property type="match status" value="1"/>
</dbReference>
<dbReference type="STRING" id="1123384.AJ81_02705"/>
<keyword evidence="6 15" id="KW-0436">Ligase</keyword>
<comment type="subunit">
    <text evidence="3 15">Homodimer.</text>
</comment>
<proteinExistence type="inferred from homology"/>
<dbReference type="InterPro" id="IPR014758">
    <property type="entry name" value="Met-tRNA_synth"/>
</dbReference>
<keyword evidence="5 15" id="KW-0820">tRNA-binding</keyword>
<evidence type="ECO:0000256" key="1">
    <source>
        <dbReference type="ARBA" id="ARBA00003314"/>
    </source>
</evidence>
<evidence type="ECO:0000256" key="11">
    <source>
        <dbReference type="ARBA" id="ARBA00022884"/>
    </source>
</evidence>
<feature type="binding site" evidence="15">
    <location>
        <position position="128"/>
    </location>
    <ligand>
        <name>Zn(2+)</name>
        <dbReference type="ChEBI" id="CHEBI:29105"/>
    </ligand>
</feature>
<name>A0A0X1KPW4_9THEM</name>
<feature type="binding site" evidence="15">
    <location>
        <position position="125"/>
    </location>
    <ligand>
        <name>Zn(2+)</name>
        <dbReference type="ChEBI" id="CHEBI:29105"/>
    </ligand>
</feature>
<dbReference type="PANTHER" id="PTHR43326">
    <property type="entry name" value="METHIONYL-TRNA SYNTHETASE"/>
    <property type="match status" value="1"/>
</dbReference>
<dbReference type="InterPro" id="IPR009080">
    <property type="entry name" value="tRNAsynth_Ia_anticodon-bd"/>
</dbReference>
<protein>
    <recommendedName>
        <fullName evidence="15">Methionine--tRNA ligase</fullName>
        <ecNumber evidence="15">6.1.1.10</ecNumber>
    </recommendedName>
    <alternativeName>
        <fullName evidence="15">Methionyl-tRNA synthetase</fullName>
        <shortName evidence="15">MetRS</shortName>
    </alternativeName>
</protein>
<dbReference type="FunFam" id="2.170.220.10:FF:000002">
    <property type="entry name" value="Methionine--tRNA ligase"/>
    <property type="match status" value="1"/>
</dbReference>
<evidence type="ECO:0000313" key="17">
    <source>
        <dbReference type="EMBL" id="AJC73293.1"/>
    </source>
</evidence>
<comment type="caution">
    <text evidence="15">Lacks conserved residue(s) required for the propagation of feature annotation.</text>
</comment>
<dbReference type="Pfam" id="PF19303">
    <property type="entry name" value="Anticodon_3"/>
    <property type="match status" value="1"/>
</dbReference>
<dbReference type="Pfam" id="PF01406">
    <property type="entry name" value="tRNA-synt_1e"/>
    <property type="match status" value="1"/>
</dbReference>
<organism evidence="17 18">
    <name type="scientific">Pseudothermotoga hypogea DSM 11164 = NBRC 106472</name>
    <dbReference type="NCBI Taxonomy" id="1123384"/>
    <lineage>
        <taxon>Bacteria</taxon>
        <taxon>Thermotogati</taxon>
        <taxon>Thermotogota</taxon>
        <taxon>Thermotogae</taxon>
        <taxon>Thermotogales</taxon>
        <taxon>Thermotogaceae</taxon>
        <taxon>Pseudothermotoga</taxon>
    </lineage>
</organism>
<dbReference type="Gene3D" id="1.10.730.10">
    <property type="entry name" value="Isoleucyl-tRNA Synthetase, Domain 1"/>
    <property type="match status" value="1"/>
</dbReference>
<dbReference type="PROSITE" id="PS50886">
    <property type="entry name" value="TRBD"/>
    <property type="match status" value="1"/>
</dbReference>
<dbReference type="RefSeq" id="WP_031503839.1">
    <property type="nucleotide sequence ID" value="NC_022795.1"/>
</dbReference>
<sequence>MKFYITTPIYYVNSEPHVGSAYTTIIADIIARYKRMMNYKVFFLTGTDEHGQKVFQAARAAGKDPQQFCDELAQKFEQLWEKLQITNDGFIRTTDPKHMAVVQYFVKKMLENGDVYKGVYQGWYCVPCESYWSEEELGPNHTCPSCGREVRFIEEENYFFRLSKYRDALLEHYRKHPEFVQPDFRRNEMIKILESGLKDLSITRTTFSWGVPMPDDPKHVIYVWVDALINYVSAIGYPTDPERFNEYWPADLHLIGKEINRFHSIIWPAMLMSVGLPLPKTVFAHGWLTVDGQKISKSLGNAIDPKYFVDKYGNDVLRFYLVREIVFGKDGDFSEKGLVNRLNSDLANDYGNLLHRTLAMLEKHFASSIPEPGPFEQEDESFVQQVLDKVERYLAQMDSYQLTDAIETVMAILTLANKYFDERKPWLLAKQGEMKKLGTVLYNVCETVKKVAIMFYPIMPNSSLEVLRRLGEETQPNAQHLRQWRTLRSGQKIIHGAPLFQKVELKSEQKVPQETVASQVQLLDINEFRKVDLRVAKVLSAERIKGSEKLLRLTIDLGELGTRQIVAGIAKYYEPEQLVGKCIVVVANLKPAKLMGVESQGMLLAAHDNDQVKLIIVDGGAAPGSKIS</sequence>
<feature type="short sequence motif" description="'HIGH' region" evidence="15">
    <location>
        <begin position="10"/>
        <end position="20"/>
    </location>
</feature>
<evidence type="ECO:0000256" key="4">
    <source>
        <dbReference type="ARBA" id="ARBA00022490"/>
    </source>
</evidence>
<dbReference type="GO" id="GO:0004825">
    <property type="term" value="F:methionine-tRNA ligase activity"/>
    <property type="evidence" value="ECO:0007669"/>
    <property type="project" value="UniProtKB-UniRule"/>
</dbReference>
<dbReference type="Proteomes" id="UP000077469">
    <property type="component" value="Chromosome"/>
</dbReference>
<gene>
    <name evidence="15" type="primary">metG</name>
    <name evidence="17" type="ORF">AJ81_02705</name>
</gene>
<comment type="function">
    <text evidence="1 15">Is required not only for elongation of protein synthesis but also for the initiation of all mRNA translation through initiator tRNA(fMet) aminoacylation.</text>
</comment>
<dbReference type="KEGG" id="phy:AJ81_02705"/>
<evidence type="ECO:0000256" key="3">
    <source>
        <dbReference type="ARBA" id="ARBA00011738"/>
    </source>
</evidence>
<evidence type="ECO:0000256" key="15">
    <source>
        <dbReference type="HAMAP-Rule" id="MF_01228"/>
    </source>
</evidence>
<feature type="binding site" evidence="15">
    <location>
        <position position="143"/>
    </location>
    <ligand>
        <name>Zn(2+)</name>
        <dbReference type="ChEBI" id="CHEBI:29105"/>
    </ligand>
</feature>
<dbReference type="EMBL" id="CP007141">
    <property type="protein sequence ID" value="AJC73293.1"/>
    <property type="molecule type" value="Genomic_DNA"/>
</dbReference>
<dbReference type="CDD" id="cd00814">
    <property type="entry name" value="MetRS_core"/>
    <property type="match status" value="1"/>
</dbReference>
<dbReference type="NCBIfam" id="NF008900">
    <property type="entry name" value="PRK12267.1"/>
    <property type="match status" value="1"/>
</dbReference>
<keyword evidence="12 15" id="KW-0648">Protein biosynthesis</keyword>
<dbReference type="EC" id="6.1.1.10" evidence="15"/>
<evidence type="ECO:0000256" key="14">
    <source>
        <dbReference type="ARBA" id="ARBA00047364"/>
    </source>
</evidence>
<dbReference type="InterPro" id="IPR015413">
    <property type="entry name" value="Methionyl/Leucyl_tRNA_Synth"/>
</dbReference>
<dbReference type="CDD" id="cd07957">
    <property type="entry name" value="Anticodon_Ia_Met"/>
    <property type="match status" value="1"/>
</dbReference>
<dbReference type="InterPro" id="IPR032678">
    <property type="entry name" value="tRNA-synt_1_cat_dom"/>
</dbReference>
<dbReference type="GO" id="GO:0006431">
    <property type="term" value="P:methionyl-tRNA aminoacylation"/>
    <property type="evidence" value="ECO:0007669"/>
    <property type="project" value="UniProtKB-UniRule"/>
</dbReference>
<dbReference type="Pfam" id="PF09334">
    <property type="entry name" value="tRNA-synt_1g"/>
    <property type="match status" value="1"/>
</dbReference>
<dbReference type="InterPro" id="IPR004495">
    <property type="entry name" value="Met-tRNA-synth_bsu_C"/>
</dbReference>
<keyword evidence="11 15" id="KW-0694">RNA-binding</keyword>
<evidence type="ECO:0000256" key="13">
    <source>
        <dbReference type="ARBA" id="ARBA00023146"/>
    </source>
</evidence>
<dbReference type="SUPFAM" id="SSF50249">
    <property type="entry name" value="Nucleic acid-binding proteins"/>
    <property type="match status" value="1"/>
</dbReference>
<dbReference type="InterPro" id="IPR023457">
    <property type="entry name" value="Met-tRNA_synth_2"/>
</dbReference>
<evidence type="ECO:0000256" key="6">
    <source>
        <dbReference type="ARBA" id="ARBA00022598"/>
    </source>
</evidence>
<dbReference type="NCBIfam" id="TIGR00399">
    <property type="entry name" value="metG_C_term"/>
    <property type="match status" value="1"/>
</dbReference>
<evidence type="ECO:0000256" key="5">
    <source>
        <dbReference type="ARBA" id="ARBA00022555"/>
    </source>
</evidence>
<accession>A0A0X1KPW4</accession>
<dbReference type="OrthoDB" id="9810191at2"/>
<keyword evidence="10 15" id="KW-0067">ATP-binding</keyword>
<dbReference type="HAMAP" id="MF_01228">
    <property type="entry name" value="Met_tRNA_synth_type2"/>
    <property type="match status" value="1"/>
</dbReference>
<evidence type="ECO:0000256" key="10">
    <source>
        <dbReference type="ARBA" id="ARBA00022840"/>
    </source>
</evidence>
<dbReference type="AlphaFoldDB" id="A0A0X1KPW4"/>
<keyword evidence="8 15" id="KW-0547">Nucleotide-binding</keyword>
<dbReference type="Gene3D" id="2.170.220.10">
    <property type="match status" value="1"/>
</dbReference>
<evidence type="ECO:0000256" key="7">
    <source>
        <dbReference type="ARBA" id="ARBA00022723"/>
    </source>
</evidence>
<dbReference type="PATRIC" id="fig|1123384.7.peg.533"/>
<keyword evidence="9 15" id="KW-0862">Zinc</keyword>
<dbReference type="InterPro" id="IPR014729">
    <property type="entry name" value="Rossmann-like_a/b/a_fold"/>
</dbReference>
<feature type="short sequence motif" description="'KMSKS' region" evidence="15">
    <location>
        <begin position="294"/>
        <end position="298"/>
    </location>
</feature>
<evidence type="ECO:0000259" key="16">
    <source>
        <dbReference type="PROSITE" id="PS50886"/>
    </source>
</evidence>
<dbReference type="CDD" id="cd02800">
    <property type="entry name" value="tRNA_bind_EcMetRS_like"/>
    <property type="match status" value="1"/>
</dbReference>
<comment type="catalytic activity">
    <reaction evidence="14 15">
        <text>tRNA(Met) + L-methionine + ATP = L-methionyl-tRNA(Met) + AMP + diphosphate</text>
        <dbReference type="Rhea" id="RHEA:13481"/>
        <dbReference type="Rhea" id="RHEA-COMP:9667"/>
        <dbReference type="Rhea" id="RHEA-COMP:9698"/>
        <dbReference type="ChEBI" id="CHEBI:30616"/>
        <dbReference type="ChEBI" id="CHEBI:33019"/>
        <dbReference type="ChEBI" id="CHEBI:57844"/>
        <dbReference type="ChEBI" id="CHEBI:78442"/>
        <dbReference type="ChEBI" id="CHEBI:78530"/>
        <dbReference type="ChEBI" id="CHEBI:456215"/>
        <dbReference type="EC" id="6.1.1.10"/>
    </reaction>
</comment>
<comment type="subcellular location">
    <subcellularLocation>
        <location evidence="2 15">Cytoplasm</location>
    </subcellularLocation>
</comment>
<dbReference type="FunFam" id="2.40.50.140:FF:000042">
    <property type="entry name" value="Methionine--tRNA ligase"/>
    <property type="match status" value="1"/>
</dbReference>
<evidence type="ECO:0000313" key="18">
    <source>
        <dbReference type="Proteomes" id="UP000077469"/>
    </source>
</evidence>